<evidence type="ECO:0000259" key="2">
    <source>
        <dbReference type="Pfam" id="PF20515"/>
    </source>
</evidence>
<dbReference type="EMBL" id="DS989945">
    <property type="protein sequence ID" value="EFP94295.1"/>
    <property type="molecule type" value="Genomic_DNA"/>
</dbReference>
<sequence length="416" mass="47860">MSTPPLARFDLHDISNLTPHGRKKRNARTTRRRRTKREKKCAEEFTTARPPTQFRIIQKKLRPIDLFPDITADFNQRKAEQKQLVEAHKKDPKNIPKPCEKQIFARNPTTEENNLALETVKDSFSFINSKYNKIYDENSSKLVALVEFLKFEDLTEEQWDDLNFLCLFLQDCKEFISPVASKSRKCAGIMWALGWRKDYDGIEILGRYRDKKAIENNPEGFEKVMNRSIRAGEVLWKTFHGFADVAVEKNQKFMEDFNIPSIADNNFPESPGEKYPFGFASNLAFSSHGFYNHHHLDSGDSSELPLAFALIIPTSKLTGKIANDDYDVTNGQFIFRDLRIALDFKPRTICRMIFRAQEYVHGTLLPTEPTVFTKLGLALQVATRTSNACKLYLNGTFNDDTDIYFGGVDALLEKNE</sequence>
<evidence type="ECO:0000313" key="4">
    <source>
        <dbReference type="Proteomes" id="UP000008783"/>
    </source>
</evidence>
<dbReference type="VEuPathDB" id="FungiDB:PGTG_20243"/>
<name>E3NXJ6_PUCGT</name>
<feature type="compositionally biased region" description="Basic residues" evidence="1">
    <location>
        <begin position="20"/>
        <end position="39"/>
    </location>
</feature>
<dbReference type="GeneID" id="10527421"/>
<dbReference type="AlphaFoldDB" id="E3NXJ6"/>
<feature type="domain" description="Tet-like 2OG-Fe(II) oxygenase" evidence="2">
    <location>
        <begin position="156"/>
        <end position="364"/>
    </location>
</feature>
<dbReference type="Pfam" id="PF20515">
    <property type="entry name" value="2OG-FeII_Oxy_6"/>
    <property type="match status" value="1"/>
</dbReference>
<evidence type="ECO:0000313" key="3">
    <source>
        <dbReference type="EMBL" id="EFP94295.1"/>
    </source>
</evidence>
<dbReference type="Proteomes" id="UP000008783">
    <property type="component" value="Unassembled WGS sequence"/>
</dbReference>
<dbReference type="OrthoDB" id="2505311at2759"/>
<protein>
    <recommendedName>
        <fullName evidence="2">Tet-like 2OG-Fe(II) oxygenase domain-containing protein</fullName>
    </recommendedName>
</protein>
<proteinExistence type="predicted"/>
<dbReference type="InterPro" id="IPR046798">
    <property type="entry name" value="2OG-FeII_Oxy_6"/>
</dbReference>
<accession>E3NXJ6</accession>
<dbReference type="HOGENOM" id="CLU_026798_3_0_1"/>
<evidence type="ECO:0000256" key="1">
    <source>
        <dbReference type="SAM" id="MobiDB-lite"/>
    </source>
</evidence>
<dbReference type="KEGG" id="pgr:PGTG_20243"/>
<organism evidence="3 4">
    <name type="scientific">Puccinia graminis f. sp. tritici (strain CRL 75-36-700-3 / race SCCL)</name>
    <name type="common">Black stem rust fungus</name>
    <dbReference type="NCBI Taxonomy" id="418459"/>
    <lineage>
        <taxon>Eukaryota</taxon>
        <taxon>Fungi</taxon>
        <taxon>Dikarya</taxon>
        <taxon>Basidiomycota</taxon>
        <taxon>Pucciniomycotina</taxon>
        <taxon>Pucciniomycetes</taxon>
        <taxon>Pucciniales</taxon>
        <taxon>Pucciniaceae</taxon>
        <taxon>Puccinia</taxon>
    </lineage>
</organism>
<dbReference type="InParanoid" id="E3NXJ6"/>
<gene>
    <name evidence="3" type="ORF">PGTG_20243</name>
</gene>
<feature type="region of interest" description="Disordered" evidence="1">
    <location>
        <begin position="15"/>
        <end position="47"/>
    </location>
</feature>
<reference key="1">
    <citation type="submission" date="2007-01" db="EMBL/GenBank/DDBJ databases">
        <title>The Genome Sequence of Puccinia graminis f. sp. tritici Strain CRL 75-36-700-3.</title>
        <authorList>
            <consortium name="The Broad Institute Genome Sequencing Platform"/>
            <person name="Birren B."/>
            <person name="Lander E."/>
            <person name="Galagan J."/>
            <person name="Nusbaum C."/>
            <person name="Devon K."/>
            <person name="Cuomo C."/>
            <person name="Jaffe D."/>
            <person name="Butler J."/>
            <person name="Alvarez P."/>
            <person name="Gnerre S."/>
            <person name="Grabherr M."/>
            <person name="Mauceli E."/>
            <person name="Brockman W."/>
            <person name="Young S."/>
            <person name="LaButti K."/>
            <person name="Sykes S."/>
            <person name="DeCaprio D."/>
            <person name="Crawford M."/>
            <person name="Koehrsen M."/>
            <person name="Engels R."/>
            <person name="Montgomery P."/>
            <person name="Pearson M."/>
            <person name="Howarth C."/>
            <person name="Larson L."/>
            <person name="White J."/>
            <person name="Zeng Q."/>
            <person name="Kodira C."/>
            <person name="Yandava C."/>
            <person name="Alvarado L."/>
            <person name="O'Leary S."/>
            <person name="Szabo L."/>
            <person name="Dean R."/>
            <person name="Schein J."/>
        </authorList>
    </citation>
    <scope>NUCLEOTIDE SEQUENCE</scope>
    <source>
        <strain>CRL 75-36-700-3</strain>
    </source>
</reference>
<dbReference type="RefSeq" id="XP_003338714.1">
    <property type="nucleotide sequence ID" value="XM_003338666.1"/>
</dbReference>
<keyword evidence="4" id="KW-1185">Reference proteome</keyword>
<reference evidence="4" key="2">
    <citation type="journal article" date="2011" name="Proc. Natl. Acad. Sci. U.S.A.">
        <title>Obligate biotrophy features unraveled by the genomic analysis of rust fungi.</title>
        <authorList>
            <person name="Duplessis S."/>
            <person name="Cuomo C.A."/>
            <person name="Lin Y.-C."/>
            <person name="Aerts A."/>
            <person name="Tisserant E."/>
            <person name="Veneault-Fourrey C."/>
            <person name="Joly D.L."/>
            <person name="Hacquard S."/>
            <person name="Amselem J."/>
            <person name="Cantarel B.L."/>
            <person name="Chiu R."/>
            <person name="Coutinho P.M."/>
            <person name="Feau N."/>
            <person name="Field M."/>
            <person name="Frey P."/>
            <person name="Gelhaye E."/>
            <person name="Goldberg J."/>
            <person name="Grabherr M.G."/>
            <person name="Kodira C.D."/>
            <person name="Kohler A."/>
            <person name="Kuees U."/>
            <person name="Lindquist E.A."/>
            <person name="Lucas S.M."/>
            <person name="Mago R."/>
            <person name="Mauceli E."/>
            <person name="Morin E."/>
            <person name="Murat C."/>
            <person name="Pangilinan J.L."/>
            <person name="Park R."/>
            <person name="Pearson M."/>
            <person name="Quesneville H."/>
            <person name="Rouhier N."/>
            <person name="Sakthikumar S."/>
            <person name="Salamov A.A."/>
            <person name="Schmutz J."/>
            <person name="Selles B."/>
            <person name="Shapiro H."/>
            <person name="Tanguay P."/>
            <person name="Tuskan G.A."/>
            <person name="Henrissat B."/>
            <person name="Van de Peer Y."/>
            <person name="Rouze P."/>
            <person name="Ellis J.G."/>
            <person name="Dodds P.N."/>
            <person name="Schein J.E."/>
            <person name="Zhong S."/>
            <person name="Hamelin R.C."/>
            <person name="Grigoriev I.V."/>
            <person name="Szabo L.J."/>
            <person name="Martin F."/>
        </authorList>
    </citation>
    <scope>NUCLEOTIDE SEQUENCE [LARGE SCALE GENOMIC DNA]</scope>
    <source>
        <strain evidence="4">CRL 75-36-700-3 / race SCCL</strain>
    </source>
</reference>